<comment type="similarity">
    <text evidence="1">Belongs to the AHA1 family.</text>
</comment>
<dbReference type="InterPro" id="IPR023393">
    <property type="entry name" value="START-like_dom_sf"/>
</dbReference>
<evidence type="ECO:0000313" key="4">
    <source>
        <dbReference type="Proteomes" id="UP000664480"/>
    </source>
</evidence>
<organism evidence="3 4">
    <name type="scientific">Algoriphagus pacificus</name>
    <dbReference type="NCBI Taxonomy" id="2811234"/>
    <lineage>
        <taxon>Bacteria</taxon>
        <taxon>Pseudomonadati</taxon>
        <taxon>Bacteroidota</taxon>
        <taxon>Cytophagia</taxon>
        <taxon>Cytophagales</taxon>
        <taxon>Cyclobacteriaceae</taxon>
        <taxon>Algoriphagus</taxon>
    </lineage>
</organism>
<evidence type="ECO:0000259" key="2">
    <source>
        <dbReference type="Pfam" id="PF08327"/>
    </source>
</evidence>
<keyword evidence="4" id="KW-1185">Reference proteome</keyword>
<gene>
    <name evidence="3" type="ORF">J0A69_08185</name>
</gene>
<dbReference type="InterPro" id="IPR013538">
    <property type="entry name" value="ASHA1/2-like_C"/>
</dbReference>
<dbReference type="EMBL" id="JAFKCU010000002">
    <property type="protein sequence ID" value="MBN7815401.1"/>
    <property type="molecule type" value="Genomic_DNA"/>
</dbReference>
<dbReference type="SUPFAM" id="SSF55961">
    <property type="entry name" value="Bet v1-like"/>
    <property type="match status" value="1"/>
</dbReference>
<reference evidence="3 4" key="1">
    <citation type="submission" date="2021-03" db="EMBL/GenBank/DDBJ databases">
        <title>novel species isolated from a fishpond in China.</title>
        <authorList>
            <person name="Lu H."/>
            <person name="Cai Z."/>
        </authorList>
    </citation>
    <scope>NUCLEOTIDE SEQUENCE [LARGE SCALE GENOMIC DNA]</scope>
    <source>
        <strain evidence="3 4">YJ13C</strain>
    </source>
</reference>
<proteinExistence type="inferred from homology"/>
<dbReference type="RefSeq" id="WP_206586075.1">
    <property type="nucleotide sequence ID" value="NZ_JAFKCU010000002.1"/>
</dbReference>
<dbReference type="Pfam" id="PF08327">
    <property type="entry name" value="AHSA1"/>
    <property type="match status" value="1"/>
</dbReference>
<evidence type="ECO:0000256" key="1">
    <source>
        <dbReference type="ARBA" id="ARBA00006817"/>
    </source>
</evidence>
<name>A0ABS3CGX2_9BACT</name>
<accession>A0ABS3CGX2</accession>
<feature type="domain" description="Activator of Hsp90 ATPase homologue 1/2-like C-terminal" evidence="2">
    <location>
        <begin position="18"/>
        <end position="145"/>
    </location>
</feature>
<dbReference type="Gene3D" id="3.30.530.20">
    <property type="match status" value="1"/>
</dbReference>
<dbReference type="Proteomes" id="UP000664480">
    <property type="component" value="Unassembled WGS sequence"/>
</dbReference>
<evidence type="ECO:0000313" key="3">
    <source>
        <dbReference type="EMBL" id="MBN7815401.1"/>
    </source>
</evidence>
<comment type="caution">
    <text evidence="3">The sequence shown here is derived from an EMBL/GenBank/DDBJ whole genome shotgun (WGS) entry which is preliminary data.</text>
</comment>
<dbReference type="PANTHER" id="PTHR36929">
    <property type="entry name" value="ATTACHMENT SUBUNIT, PUTATIVE-RELATED"/>
    <property type="match status" value="1"/>
</dbReference>
<sequence>MTNESTKNRQMHMFRVLNAPIDLVWEVWTKPEHISQWWGPSGFTNTIKTMDFKAEGDWIFTMHGPDGKNYPNHSIFKEIIPFKKIVFEHFNPHFITTVLFESKGDKTEMDWTVVLDSEEILQAVIKNHNALEGLKQNGEKLQNYLSQKFNLS</sequence>
<dbReference type="PANTHER" id="PTHR36929:SF5">
    <property type="entry name" value="BLR6751 PROTEIN"/>
    <property type="match status" value="1"/>
</dbReference>
<protein>
    <submittedName>
        <fullName evidence="3">SRPBCC domain-containing protein</fullName>
    </submittedName>
</protein>